<gene>
    <name evidence="2" type="ORF">Y1Q_0009263</name>
</gene>
<comment type="caution">
    <text evidence="2">The sequence shown here is derived from an EMBL/GenBank/DDBJ whole genome shotgun (WGS) entry which is preliminary data.</text>
</comment>
<dbReference type="Proteomes" id="UP000050525">
    <property type="component" value="Unassembled WGS sequence"/>
</dbReference>
<accession>A0A151M2Z4</accession>
<evidence type="ECO:0000313" key="2">
    <source>
        <dbReference type="EMBL" id="KYO18856.1"/>
    </source>
</evidence>
<proteinExistence type="predicted"/>
<reference evidence="2 3" key="1">
    <citation type="journal article" date="2012" name="Genome Biol.">
        <title>Sequencing three crocodilian genomes to illuminate the evolution of archosaurs and amniotes.</title>
        <authorList>
            <person name="St John J.A."/>
            <person name="Braun E.L."/>
            <person name="Isberg S.R."/>
            <person name="Miles L.G."/>
            <person name="Chong A.Y."/>
            <person name="Gongora J."/>
            <person name="Dalzell P."/>
            <person name="Moran C."/>
            <person name="Bed'hom B."/>
            <person name="Abzhanov A."/>
            <person name="Burgess S.C."/>
            <person name="Cooksey A.M."/>
            <person name="Castoe T.A."/>
            <person name="Crawford N.G."/>
            <person name="Densmore L.D."/>
            <person name="Drew J.C."/>
            <person name="Edwards S.V."/>
            <person name="Faircloth B.C."/>
            <person name="Fujita M.K."/>
            <person name="Greenwold M.J."/>
            <person name="Hoffmann F.G."/>
            <person name="Howard J.M."/>
            <person name="Iguchi T."/>
            <person name="Janes D.E."/>
            <person name="Khan S.Y."/>
            <person name="Kohno S."/>
            <person name="de Koning A.J."/>
            <person name="Lance S.L."/>
            <person name="McCarthy F.M."/>
            <person name="McCormack J.E."/>
            <person name="Merchant M.E."/>
            <person name="Peterson D.G."/>
            <person name="Pollock D.D."/>
            <person name="Pourmand N."/>
            <person name="Raney B.J."/>
            <person name="Roessler K.A."/>
            <person name="Sanford J.R."/>
            <person name="Sawyer R.H."/>
            <person name="Schmidt C.J."/>
            <person name="Triplett E.W."/>
            <person name="Tuberville T.D."/>
            <person name="Venegas-Anaya M."/>
            <person name="Howard J.T."/>
            <person name="Jarvis E.D."/>
            <person name="Guillette L.J.Jr."/>
            <person name="Glenn T.C."/>
            <person name="Green R.E."/>
            <person name="Ray D.A."/>
        </authorList>
    </citation>
    <scope>NUCLEOTIDE SEQUENCE [LARGE SCALE GENOMIC DNA]</scope>
    <source>
        <strain evidence="2">KSC_2009_1</strain>
    </source>
</reference>
<dbReference type="AlphaFoldDB" id="A0A151M2Z4"/>
<dbReference type="Pfam" id="PF00078">
    <property type="entry name" value="RVT_1"/>
    <property type="match status" value="1"/>
</dbReference>
<organism evidence="2 3">
    <name type="scientific">Alligator mississippiensis</name>
    <name type="common">American alligator</name>
    <dbReference type="NCBI Taxonomy" id="8496"/>
    <lineage>
        <taxon>Eukaryota</taxon>
        <taxon>Metazoa</taxon>
        <taxon>Chordata</taxon>
        <taxon>Craniata</taxon>
        <taxon>Vertebrata</taxon>
        <taxon>Euteleostomi</taxon>
        <taxon>Archelosauria</taxon>
        <taxon>Archosauria</taxon>
        <taxon>Crocodylia</taxon>
        <taxon>Alligatoridae</taxon>
        <taxon>Alligatorinae</taxon>
        <taxon>Alligator</taxon>
    </lineage>
</organism>
<dbReference type="EMBL" id="AKHW03006780">
    <property type="protein sequence ID" value="KYO18856.1"/>
    <property type="molecule type" value="Genomic_DNA"/>
</dbReference>
<feature type="domain" description="Reverse transcriptase" evidence="1">
    <location>
        <begin position="14"/>
        <end position="64"/>
    </location>
</feature>
<evidence type="ECO:0000313" key="3">
    <source>
        <dbReference type="Proteomes" id="UP000050525"/>
    </source>
</evidence>
<keyword evidence="3" id="KW-1185">Reference proteome</keyword>
<dbReference type="InterPro" id="IPR000477">
    <property type="entry name" value="RT_dom"/>
</dbReference>
<evidence type="ECO:0000259" key="1">
    <source>
        <dbReference type="Pfam" id="PF00078"/>
    </source>
</evidence>
<name>A0A151M2Z4_ALLMI</name>
<protein>
    <recommendedName>
        <fullName evidence="1">Reverse transcriptase domain-containing protein</fullName>
    </recommendedName>
</protein>
<sequence length="128" mass="14524">MAGGSSRLDLYGQKLSVLAYADNLVLFTNNAAQLQQMLDMMSEATRWTGLCFNVTKCSSLHINGRQKSHVLDFTLIIQGQAMRHLRDGKAYCHLEMPTSHWARQTLEETIMIMQDAHKLDSSLLVPWQ</sequence>